<feature type="compositionally biased region" description="Polar residues" evidence="1">
    <location>
        <begin position="276"/>
        <end position="306"/>
    </location>
</feature>
<reference evidence="2 3" key="1">
    <citation type="submission" date="2017-11" db="EMBL/GenBank/DDBJ databases">
        <title>De novo assembly and phasing of dikaryotic genomes from two isolates of Puccinia coronata f. sp. avenae, the causal agent of oat crown rust.</title>
        <authorList>
            <person name="Miller M.E."/>
            <person name="Zhang Y."/>
            <person name="Omidvar V."/>
            <person name="Sperschneider J."/>
            <person name="Schwessinger B."/>
            <person name="Raley C."/>
            <person name="Palmer J.M."/>
            <person name="Garnica D."/>
            <person name="Upadhyaya N."/>
            <person name="Rathjen J."/>
            <person name="Taylor J.M."/>
            <person name="Park R.F."/>
            <person name="Dodds P.N."/>
            <person name="Hirsch C.D."/>
            <person name="Kianian S.F."/>
            <person name="Figueroa M."/>
        </authorList>
    </citation>
    <scope>NUCLEOTIDE SEQUENCE [LARGE SCALE GENOMIC DNA]</scope>
    <source>
        <strain evidence="2">12SD80</strain>
    </source>
</reference>
<comment type="caution">
    <text evidence="2">The sequence shown here is derived from an EMBL/GenBank/DDBJ whole genome shotgun (WGS) entry which is preliminary data.</text>
</comment>
<name>A0A2N5UT05_9BASI</name>
<accession>A0A2N5UT05</accession>
<protein>
    <submittedName>
        <fullName evidence="2">Uncharacterized protein</fullName>
    </submittedName>
</protein>
<dbReference type="EMBL" id="PGCI01000096">
    <property type="protein sequence ID" value="PLW40892.1"/>
    <property type="molecule type" value="Genomic_DNA"/>
</dbReference>
<feature type="region of interest" description="Disordered" evidence="1">
    <location>
        <begin position="243"/>
        <end position="306"/>
    </location>
</feature>
<gene>
    <name evidence="2" type="ORF">PCASD_10748</name>
</gene>
<feature type="compositionally biased region" description="Pro residues" evidence="1">
    <location>
        <begin position="245"/>
        <end position="257"/>
    </location>
</feature>
<evidence type="ECO:0000256" key="1">
    <source>
        <dbReference type="SAM" id="MobiDB-lite"/>
    </source>
</evidence>
<sequence length="306" mass="32896">MSIDPSPHNQVALRGREMSIDTKIPAQDELTTISNIFQGQWLLFVNAKESGIYRLMRIALNQAISTQDMLTNLFGTQGMLEVSDGWLARDELARMEHMFQIPPQPLPQPVEEQPAARTPSQVANRDTMPPRPTQPLRLSPPVLPAQQQPLQRAPPPPPPLPQTYGAHPRATLSLSGRCTAAGPRADDTWYGTPTGYLPTRSAASVPPFPVPGAGGLLRPGSLLLPVAASSPCALPLPAAISTRQPVPPPIPEEPPLCGPHDSDAPGGQLLHESGKNDQPLSTPQRQRRNGSPSLPSTKQQSIKSGH</sequence>
<dbReference type="Proteomes" id="UP000235392">
    <property type="component" value="Unassembled WGS sequence"/>
</dbReference>
<proteinExistence type="predicted"/>
<evidence type="ECO:0000313" key="3">
    <source>
        <dbReference type="Proteomes" id="UP000235392"/>
    </source>
</evidence>
<feature type="compositionally biased region" description="Pro residues" evidence="1">
    <location>
        <begin position="152"/>
        <end position="161"/>
    </location>
</feature>
<evidence type="ECO:0000313" key="2">
    <source>
        <dbReference type="EMBL" id="PLW40892.1"/>
    </source>
</evidence>
<dbReference type="AlphaFoldDB" id="A0A2N5UT05"/>
<organism evidence="2 3">
    <name type="scientific">Puccinia coronata f. sp. avenae</name>
    <dbReference type="NCBI Taxonomy" id="200324"/>
    <lineage>
        <taxon>Eukaryota</taxon>
        <taxon>Fungi</taxon>
        <taxon>Dikarya</taxon>
        <taxon>Basidiomycota</taxon>
        <taxon>Pucciniomycotina</taxon>
        <taxon>Pucciniomycetes</taxon>
        <taxon>Pucciniales</taxon>
        <taxon>Pucciniaceae</taxon>
        <taxon>Puccinia</taxon>
    </lineage>
</organism>
<feature type="region of interest" description="Disordered" evidence="1">
    <location>
        <begin position="102"/>
        <end position="168"/>
    </location>
</feature>